<comment type="function">
    <text evidence="3">Probable oxidoreductase.</text>
</comment>
<dbReference type="InterPro" id="IPR036291">
    <property type="entry name" value="NAD(P)-bd_dom_sf"/>
</dbReference>
<sequence length="341" mass="38797">MSLESDITRNLPSLQFQSAFDETDGHYLHLRIRSYILTVAACAQATYFVSVLNELRQVVLEEYSSRVVHRPSSSRILNTSIQRDPVKVGIIGCGRLGRQLATSLLAFAGVRPEELFISTRRPELLQDLAQRGVWCSFDNQCLCNKVNVLFICCLPSQFGTVAKDIQSFLLSNTIVYSLVGATTIDRILQSLRFDNVIRPEFSWATNVTERNLEKHWNTSKDIIQALYDSRIIASCCPLSLNKEGLQDNSTEEHGFVIEDLQAVIPNDQIISKEDNITSTNTDRSTKLFPIFNFKLAYFSHTHIGYKVCYEGIRKNFIKNFSSKFGKVKVWKGYRSENLTKN</sequence>
<evidence type="ECO:0000313" key="6">
    <source>
        <dbReference type="EMBL" id="EDV27427.1"/>
    </source>
</evidence>
<dbReference type="STRING" id="10228.B3RNC3"/>
<dbReference type="eggNOG" id="KOG3124">
    <property type="taxonomic scope" value="Eukaryota"/>
</dbReference>
<dbReference type="Pfam" id="PF03807">
    <property type="entry name" value="F420_oxidored"/>
    <property type="match status" value="1"/>
</dbReference>
<dbReference type="PANTHER" id="PTHR11645">
    <property type="entry name" value="PYRROLINE-5-CARBOXYLATE REDUCTASE"/>
    <property type="match status" value="1"/>
</dbReference>
<dbReference type="OrthoDB" id="195672at2759"/>
<protein>
    <recommendedName>
        <fullName evidence="4">NADP-dependent oxidoreductase domain-containing protein 1</fullName>
    </recommendedName>
</protein>
<dbReference type="InParanoid" id="B3RNC3"/>
<accession>B3RNC3</accession>
<name>B3RNC3_TRIAD</name>
<keyword evidence="7" id="KW-1185">Reference proteome</keyword>
<dbReference type="Proteomes" id="UP000009022">
    <property type="component" value="Unassembled WGS sequence"/>
</dbReference>
<evidence type="ECO:0000256" key="2">
    <source>
        <dbReference type="ARBA" id="ARBA00023002"/>
    </source>
</evidence>
<feature type="domain" description="Pyrroline-5-carboxylate reductase catalytic N-terminal" evidence="5">
    <location>
        <begin position="87"/>
        <end position="175"/>
    </location>
</feature>
<dbReference type="PhylomeDB" id="B3RNC3"/>
<evidence type="ECO:0000259" key="5">
    <source>
        <dbReference type="Pfam" id="PF03807"/>
    </source>
</evidence>
<dbReference type="PANTHER" id="PTHR11645:SF58">
    <property type="entry name" value="NADP-DEPENDENT OXIDOREDUCTASE DOMAIN-CONTAINING PROTEIN 1"/>
    <property type="match status" value="1"/>
</dbReference>
<dbReference type="EMBL" id="DS985242">
    <property type="protein sequence ID" value="EDV27427.1"/>
    <property type="molecule type" value="Genomic_DNA"/>
</dbReference>
<dbReference type="SUPFAM" id="SSF51735">
    <property type="entry name" value="NAD(P)-binding Rossmann-fold domains"/>
    <property type="match status" value="1"/>
</dbReference>
<dbReference type="GO" id="GO:0055129">
    <property type="term" value="P:L-proline biosynthetic process"/>
    <property type="evidence" value="ECO:0000318"/>
    <property type="project" value="GO_Central"/>
</dbReference>
<evidence type="ECO:0000256" key="1">
    <source>
        <dbReference type="ARBA" id="ARBA00005525"/>
    </source>
</evidence>
<proteinExistence type="inferred from homology"/>
<dbReference type="AlphaFoldDB" id="B3RNC3"/>
<dbReference type="Gene3D" id="3.40.50.720">
    <property type="entry name" value="NAD(P)-binding Rossmann-like Domain"/>
    <property type="match status" value="1"/>
</dbReference>
<reference evidence="6 7" key="1">
    <citation type="journal article" date="2008" name="Nature">
        <title>The Trichoplax genome and the nature of placozoans.</title>
        <authorList>
            <person name="Srivastava M."/>
            <person name="Begovic E."/>
            <person name="Chapman J."/>
            <person name="Putnam N.H."/>
            <person name="Hellsten U."/>
            <person name="Kawashima T."/>
            <person name="Kuo A."/>
            <person name="Mitros T."/>
            <person name="Salamov A."/>
            <person name="Carpenter M.L."/>
            <person name="Signorovitch A.Y."/>
            <person name="Moreno M.A."/>
            <person name="Kamm K."/>
            <person name="Grimwood J."/>
            <person name="Schmutz J."/>
            <person name="Shapiro H."/>
            <person name="Grigoriev I.V."/>
            <person name="Buss L.W."/>
            <person name="Schierwater B."/>
            <person name="Dellaporta S.L."/>
            <person name="Rokhsar D.S."/>
        </authorList>
    </citation>
    <scope>NUCLEOTIDE SEQUENCE [LARGE SCALE GENOMIC DNA]</scope>
    <source>
        <strain evidence="6 7">Grell-BS-1999</strain>
    </source>
</reference>
<organism evidence="6 7">
    <name type="scientific">Trichoplax adhaerens</name>
    <name type="common">Trichoplax reptans</name>
    <dbReference type="NCBI Taxonomy" id="10228"/>
    <lineage>
        <taxon>Eukaryota</taxon>
        <taxon>Metazoa</taxon>
        <taxon>Placozoa</taxon>
        <taxon>Uniplacotomia</taxon>
        <taxon>Trichoplacea</taxon>
        <taxon>Trichoplacidae</taxon>
        <taxon>Trichoplax</taxon>
    </lineage>
</organism>
<dbReference type="InterPro" id="IPR028939">
    <property type="entry name" value="P5C_Rdtase_cat_N"/>
</dbReference>
<dbReference type="HOGENOM" id="CLU_814642_0_0_1"/>
<dbReference type="KEGG" id="tad:TRIADDRAFT_53113"/>
<evidence type="ECO:0000256" key="4">
    <source>
        <dbReference type="ARBA" id="ARBA00072230"/>
    </source>
</evidence>
<dbReference type="FunFam" id="3.40.50.720:FF:000447">
    <property type="entry name" value="NADP dependent oxidoreductase domain containing 1"/>
    <property type="match status" value="1"/>
</dbReference>
<dbReference type="GeneID" id="6751047"/>
<dbReference type="GO" id="GO:0004735">
    <property type="term" value="F:pyrroline-5-carboxylate reductase activity"/>
    <property type="evidence" value="ECO:0000318"/>
    <property type="project" value="GO_Central"/>
</dbReference>
<comment type="similarity">
    <text evidence="1">Belongs to the pyrroline-5-carboxylate reductase family.</text>
</comment>
<dbReference type="CTD" id="6751047"/>
<evidence type="ECO:0000313" key="7">
    <source>
        <dbReference type="Proteomes" id="UP000009022"/>
    </source>
</evidence>
<keyword evidence="2" id="KW-0560">Oxidoreductase</keyword>
<dbReference type="RefSeq" id="XP_002109261.1">
    <property type="nucleotide sequence ID" value="XM_002109225.1"/>
</dbReference>
<gene>
    <name evidence="6" type="ORF">TRIADDRAFT_53113</name>
</gene>
<evidence type="ECO:0000256" key="3">
    <source>
        <dbReference type="ARBA" id="ARBA00054560"/>
    </source>
</evidence>